<evidence type="ECO:0000313" key="3">
    <source>
        <dbReference type="Proteomes" id="UP000308705"/>
    </source>
</evidence>
<dbReference type="OrthoDB" id="3297477at2"/>
<feature type="transmembrane region" description="Helical" evidence="1">
    <location>
        <begin position="61"/>
        <end position="81"/>
    </location>
</feature>
<keyword evidence="1" id="KW-0472">Membrane</keyword>
<reference evidence="2 3" key="1">
    <citation type="submission" date="2019-04" db="EMBL/GenBank/DDBJ databases">
        <title>Herbidospora sp. NEAU-GS14.nov., a novel actinomycete isolated from soil.</title>
        <authorList>
            <person name="Han L."/>
        </authorList>
    </citation>
    <scope>NUCLEOTIDE SEQUENCE [LARGE SCALE GENOMIC DNA]</scope>
    <source>
        <strain evidence="2 3">NEAU-GS14</strain>
    </source>
</reference>
<feature type="transmembrane region" description="Helical" evidence="1">
    <location>
        <begin position="176"/>
        <end position="196"/>
    </location>
</feature>
<feature type="transmembrane region" description="Helical" evidence="1">
    <location>
        <begin position="229"/>
        <end position="250"/>
    </location>
</feature>
<feature type="transmembrane region" description="Helical" evidence="1">
    <location>
        <begin position="102"/>
        <end position="127"/>
    </location>
</feature>
<dbReference type="PANTHER" id="PTHR37305">
    <property type="entry name" value="INTEGRAL MEMBRANE PROTEIN-RELATED"/>
    <property type="match status" value="1"/>
</dbReference>
<name>A0A4U3MKC2_9ACTN</name>
<dbReference type="RefSeq" id="WP_137246855.1">
    <property type="nucleotide sequence ID" value="NZ_SZQA01000007.1"/>
</dbReference>
<sequence length="255" mass="26985">MIDAVRSEWTKTWTTRSTWFTLAAIVGLGVLFAVLFGHAAATEYARMSAADQAAYRPAPDFRPLIFVQIAVGYFGLRAFTVEHLTRTMALTLTTVPRRGRVLAAKAVVCAALTLAAGTVTGLIVVFAGRVVLASRHVPVNPLAEPGMLRALAGPGLLLTLLGLIGLAIGCLVRSTAGAMVITIVIGVFVPAMASLYPEWLARLILSYWPITAGLRFLSLDGDPDLPGPAAGLAVTCVWAAILLAAAYAVFRRRDA</sequence>
<evidence type="ECO:0008006" key="4">
    <source>
        <dbReference type="Google" id="ProtNLM"/>
    </source>
</evidence>
<proteinExistence type="predicted"/>
<keyword evidence="1" id="KW-1133">Transmembrane helix</keyword>
<dbReference type="PANTHER" id="PTHR37305:SF1">
    <property type="entry name" value="MEMBRANE PROTEIN"/>
    <property type="match status" value="1"/>
</dbReference>
<keyword evidence="1" id="KW-0812">Transmembrane</keyword>
<keyword evidence="3" id="KW-1185">Reference proteome</keyword>
<dbReference type="Proteomes" id="UP000308705">
    <property type="component" value="Unassembled WGS sequence"/>
</dbReference>
<evidence type="ECO:0000256" key="1">
    <source>
        <dbReference type="SAM" id="Phobius"/>
    </source>
</evidence>
<accession>A0A4U3MKC2</accession>
<feature type="transmembrane region" description="Helical" evidence="1">
    <location>
        <begin position="20"/>
        <end position="41"/>
    </location>
</feature>
<organism evidence="2 3">
    <name type="scientific">Herbidospora galbida</name>
    <dbReference type="NCBI Taxonomy" id="2575442"/>
    <lineage>
        <taxon>Bacteria</taxon>
        <taxon>Bacillati</taxon>
        <taxon>Actinomycetota</taxon>
        <taxon>Actinomycetes</taxon>
        <taxon>Streptosporangiales</taxon>
        <taxon>Streptosporangiaceae</taxon>
        <taxon>Herbidospora</taxon>
    </lineage>
</organism>
<dbReference type="Pfam" id="PF12730">
    <property type="entry name" value="ABC2_membrane_4"/>
    <property type="match status" value="1"/>
</dbReference>
<dbReference type="AlphaFoldDB" id="A0A4U3MKC2"/>
<protein>
    <recommendedName>
        <fullName evidence="4">ABC transporter permease</fullName>
    </recommendedName>
</protein>
<feature type="transmembrane region" description="Helical" evidence="1">
    <location>
        <begin position="147"/>
        <end position="169"/>
    </location>
</feature>
<gene>
    <name evidence="2" type="ORF">FDA94_10510</name>
</gene>
<comment type="caution">
    <text evidence="2">The sequence shown here is derived from an EMBL/GenBank/DDBJ whole genome shotgun (WGS) entry which is preliminary data.</text>
</comment>
<evidence type="ECO:0000313" key="2">
    <source>
        <dbReference type="EMBL" id="TKK89350.1"/>
    </source>
</evidence>
<dbReference type="EMBL" id="SZQA01000007">
    <property type="protein sequence ID" value="TKK89350.1"/>
    <property type="molecule type" value="Genomic_DNA"/>
</dbReference>